<dbReference type="EMBL" id="JBHSCZ010000001">
    <property type="protein sequence ID" value="MFC4261838.1"/>
    <property type="molecule type" value="Genomic_DNA"/>
</dbReference>
<accession>A0ABV8QR04</accession>
<dbReference type="RefSeq" id="WP_379706896.1">
    <property type="nucleotide sequence ID" value="NZ_JBHSCZ010000001.1"/>
</dbReference>
<dbReference type="Pfam" id="PF10604">
    <property type="entry name" value="Polyketide_cyc2"/>
    <property type="match status" value="1"/>
</dbReference>
<dbReference type="InterPro" id="IPR023393">
    <property type="entry name" value="START-like_dom_sf"/>
</dbReference>
<name>A0ABV8QR04_9BACT</name>
<dbReference type="SUPFAM" id="SSF55961">
    <property type="entry name" value="Bet v1-like"/>
    <property type="match status" value="1"/>
</dbReference>
<dbReference type="Gene3D" id="3.30.530.20">
    <property type="match status" value="1"/>
</dbReference>
<evidence type="ECO:0000313" key="1">
    <source>
        <dbReference type="EMBL" id="MFC4261838.1"/>
    </source>
</evidence>
<organism evidence="1 2">
    <name type="scientific">Ferruginibacter yonginensis</name>
    <dbReference type="NCBI Taxonomy" id="1310416"/>
    <lineage>
        <taxon>Bacteria</taxon>
        <taxon>Pseudomonadati</taxon>
        <taxon>Bacteroidota</taxon>
        <taxon>Chitinophagia</taxon>
        <taxon>Chitinophagales</taxon>
        <taxon>Chitinophagaceae</taxon>
        <taxon>Ferruginibacter</taxon>
    </lineage>
</organism>
<gene>
    <name evidence="1" type="ORF">ACFOWM_03015</name>
</gene>
<sequence length="179" mass="20202">MKFIKFILLGLLSFVAVILVAGLFVNKNISITKTVEISRPKDSVFNYVQYLKNQDNYSKWASMDTAMERKFSGTDATPGFLSEWKSKKAEVGEGAQEIKAIKQGERIDYEIRFKEPQPSVASSYMSTTAMGTNKTLVTWSITFNMQYPFNVLNIFGNIENTIGDDLNTGLTNLKKLLEK</sequence>
<protein>
    <submittedName>
        <fullName evidence="1">SRPBCC family protein</fullName>
    </submittedName>
</protein>
<evidence type="ECO:0000313" key="2">
    <source>
        <dbReference type="Proteomes" id="UP001595907"/>
    </source>
</evidence>
<dbReference type="Proteomes" id="UP001595907">
    <property type="component" value="Unassembled WGS sequence"/>
</dbReference>
<reference evidence="2" key="1">
    <citation type="journal article" date="2019" name="Int. J. Syst. Evol. Microbiol.">
        <title>The Global Catalogue of Microorganisms (GCM) 10K type strain sequencing project: providing services to taxonomists for standard genome sequencing and annotation.</title>
        <authorList>
            <consortium name="The Broad Institute Genomics Platform"/>
            <consortium name="The Broad Institute Genome Sequencing Center for Infectious Disease"/>
            <person name="Wu L."/>
            <person name="Ma J."/>
        </authorList>
    </citation>
    <scope>NUCLEOTIDE SEQUENCE [LARGE SCALE GENOMIC DNA]</scope>
    <source>
        <strain evidence="2">CECT 8289</strain>
    </source>
</reference>
<comment type="caution">
    <text evidence="1">The sequence shown here is derived from an EMBL/GenBank/DDBJ whole genome shotgun (WGS) entry which is preliminary data.</text>
</comment>
<dbReference type="CDD" id="cd07818">
    <property type="entry name" value="SRPBCC_1"/>
    <property type="match status" value="1"/>
</dbReference>
<keyword evidence="2" id="KW-1185">Reference proteome</keyword>
<proteinExistence type="predicted"/>
<dbReference type="InterPro" id="IPR019587">
    <property type="entry name" value="Polyketide_cyclase/dehydratase"/>
</dbReference>